<gene>
    <name evidence="2" type="ORF">FIV42_14975</name>
</gene>
<organism evidence="2 3">
    <name type="scientific">Persicimonas caeni</name>
    <dbReference type="NCBI Taxonomy" id="2292766"/>
    <lineage>
        <taxon>Bacteria</taxon>
        <taxon>Deltaproteobacteria</taxon>
        <taxon>Bradymonadales</taxon>
        <taxon>Bradymonadaceae</taxon>
        <taxon>Persicimonas</taxon>
    </lineage>
</organism>
<keyword evidence="3" id="KW-1185">Reference proteome</keyword>
<dbReference type="AlphaFoldDB" id="A0A4Y6PUH0"/>
<dbReference type="EMBL" id="CP041186">
    <property type="protein sequence ID" value="QDG51994.1"/>
    <property type="molecule type" value="Genomic_DNA"/>
</dbReference>
<protein>
    <submittedName>
        <fullName evidence="2">Uncharacterized protein</fullName>
    </submittedName>
</protein>
<sequence>MDPIILVLLGIGGVVFYVLFKKSEDNRRETLAKRLGLSVDSSMLGKGVLSGRYEGIPVRIEEFRRGNGQRSRTLTQITADITVPLPEGLKIVHESDLAQIGKIFGLQDIVIRHARLDRTAVIKAKDPDAARAFLTQAGNADALADFMERYESAKLSKGSIEIERFGPMEANAPLVLDAMADLVKVLAGEREYRGEVEPWEDAGLDADFADAGDLVKAELARRKKEGRTASTPFDREMPQPEKFGQPQPGPKNGSGSSGDGSW</sequence>
<evidence type="ECO:0000313" key="3">
    <source>
        <dbReference type="Proteomes" id="UP000315995"/>
    </source>
</evidence>
<feature type="region of interest" description="Disordered" evidence="1">
    <location>
        <begin position="219"/>
        <end position="262"/>
    </location>
</feature>
<name>A0A4Y6PUH0_PERCE</name>
<proteinExistence type="predicted"/>
<dbReference type="Proteomes" id="UP000315995">
    <property type="component" value="Chromosome"/>
</dbReference>
<accession>A0A5B8Y5J8</accession>
<accession>A0A4Y6PUH0</accession>
<reference evidence="2 3" key="1">
    <citation type="submission" date="2019-06" db="EMBL/GenBank/DDBJ databases">
        <title>Persicimonas caeni gen. nov., sp. nov., a predatory bacterium isolated from solar saltern.</title>
        <authorList>
            <person name="Wang S."/>
        </authorList>
    </citation>
    <scope>NUCLEOTIDE SEQUENCE [LARGE SCALE GENOMIC DNA]</scope>
    <source>
        <strain evidence="2 3">YN101</strain>
    </source>
</reference>
<evidence type="ECO:0000313" key="2">
    <source>
        <dbReference type="EMBL" id="QDG51994.1"/>
    </source>
</evidence>
<evidence type="ECO:0000256" key="1">
    <source>
        <dbReference type="SAM" id="MobiDB-lite"/>
    </source>
</evidence>
<dbReference type="RefSeq" id="WP_141198472.1">
    <property type="nucleotide sequence ID" value="NZ_CP041186.1"/>
</dbReference>